<dbReference type="SUPFAM" id="SSF48371">
    <property type="entry name" value="ARM repeat"/>
    <property type="match status" value="1"/>
</dbReference>
<evidence type="ECO:0000313" key="6">
    <source>
        <dbReference type="Proteomes" id="UP000076727"/>
    </source>
</evidence>
<evidence type="ECO:0000313" key="5">
    <source>
        <dbReference type="EMBL" id="KZT68029.1"/>
    </source>
</evidence>
<dbReference type="InterPro" id="IPR013918">
    <property type="entry name" value="Nucleotide_exch_fac_Fes1"/>
</dbReference>
<evidence type="ECO:0000259" key="4">
    <source>
        <dbReference type="Pfam" id="PF08609"/>
    </source>
</evidence>
<dbReference type="InterPro" id="IPR050693">
    <property type="entry name" value="Hsp70_NEF-Inhibitors"/>
</dbReference>
<accession>A0A165PC99</accession>
<dbReference type="Proteomes" id="UP000076727">
    <property type="component" value="Unassembled WGS sequence"/>
</dbReference>
<evidence type="ECO:0000256" key="1">
    <source>
        <dbReference type="ARBA" id="ARBA00011045"/>
    </source>
</evidence>
<evidence type="ECO:0000256" key="3">
    <source>
        <dbReference type="SAM" id="MobiDB-lite"/>
    </source>
</evidence>
<protein>
    <submittedName>
        <fullName evidence="5">Nucleotide exchange factors-like protein</fullName>
    </submittedName>
</protein>
<dbReference type="OrthoDB" id="10250458at2759"/>
<keyword evidence="6" id="KW-1185">Reference proteome</keyword>
<dbReference type="InterPro" id="IPR016024">
    <property type="entry name" value="ARM-type_fold"/>
</dbReference>
<feature type="region of interest" description="Disordered" evidence="3">
    <location>
        <begin position="1"/>
        <end position="29"/>
    </location>
</feature>
<evidence type="ECO:0000256" key="2">
    <source>
        <dbReference type="ARBA" id="ARBA00022737"/>
    </source>
</evidence>
<reference evidence="5 6" key="1">
    <citation type="journal article" date="2016" name="Mol. Biol. Evol.">
        <title>Comparative Genomics of Early-Diverging Mushroom-Forming Fungi Provides Insights into the Origins of Lignocellulose Decay Capabilities.</title>
        <authorList>
            <person name="Nagy L.G."/>
            <person name="Riley R."/>
            <person name="Tritt A."/>
            <person name="Adam C."/>
            <person name="Daum C."/>
            <person name="Floudas D."/>
            <person name="Sun H."/>
            <person name="Yadav J.S."/>
            <person name="Pangilinan J."/>
            <person name="Larsson K.H."/>
            <person name="Matsuura K."/>
            <person name="Barry K."/>
            <person name="Labutti K."/>
            <person name="Kuo R."/>
            <person name="Ohm R.A."/>
            <person name="Bhattacharya S.S."/>
            <person name="Shirouzu T."/>
            <person name="Yoshinaga Y."/>
            <person name="Martin F.M."/>
            <person name="Grigoriev I.V."/>
            <person name="Hibbett D.S."/>
        </authorList>
    </citation>
    <scope>NUCLEOTIDE SEQUENCE [LARGE SCALE GENOMIC DNA]</scope>
    <source>
        <strain evidence="5 6">L-15889</strain>
    </source>
</reference>
<name>A0A165PC99_9APHY</name>
<feature type="region of interest" description="Disordered" evidence="3">
    <location>
        <begin position="209"/>
        <end position="262"/>
    </location>
</feature>
<dbReference type="STRING" id="1314783.A0A165PC99"/>
<sequence>MESLLRWSIEHSTTNDGSAQPPPSRMQNIDPGIIDAILGKPDSELMKEALAIAVDESKEEDMRIQALDDFEMLVEQIDNANNIEKMKMWERIQKLLQSPNPSDAIKAQTLWVIGTAVQNNPSAQKAYLALSPMPTLLTFLAPSVKSSKLRSKAVYAISGLLKHNAAAVKQLDEAGGWQVLKIALEDSDISVRRKTAFLLNTLIVPNVHISQSTPTSSPPQPSGPNSTGLTVHSSDSQPPGDADPVHPNSHASMQSDPSSISTSPMALKALEEHGILQSLISAVTSPVPHGPDGEEEGDADFDEKVIRSLHTYVTSCDGRFSEQQKQALRVHVKSETGKAGSEPKLAEKWGLTTDELAALKRAIA</sequence>
<keyword evidence="2" id="KW-0677">Repeat</keyword>
<proteinExistence type="inferred from homology"/>
<dbReference type="GO" id="GO:0005783">
    <property type="term" value="C:endoplasmic reticulum"/>
    <property type="evidence" value="ECO:0007669"/>
    <property type="project" value="TreeGrafter"/>
</dbReference>
<feature type="domain" description="Nucleotide exchange factor Fes1" evidence="4">
    <location>
        <begin position="1"/>
        <end position="83"/>
    </location>
</feature>
<gene>
    <name evidence="5" type="ORF">DAEQUDRAFT_745864</name>
</gene>
<dbReference type="Pfam" id="PF08609">
    <property type="entry name" value="Fes1"/>
    <property type="match status" value="1"/>
</dbReference>
<comment type="similarity">
    <text evidence="1">Belongs to the FES1 family.</text>
</comment>
<dbReference type="PANTHER" id="PTHR19316">
    <property type="entry name" value="PROTEIN FOLDING REGULATOR"/>
    <property type="match status" value="1"/>
</dbReference>
<dbReference type="EMBL" id="KV429070">
    <property type="protein sequence ID" value="KZT68029.1"/>
    <property type="molecule type" value="Genomic_DNA"/>
</dbReference>
<organism evidence="5 6">
    <name type="scientific">Daedalea quercina L-15889</name>
    <dbReference type="NCBI Taxonomy" id="1314783"/>
    <lineage>
        <taxon>Eukaryota</taxon>
        <taxon>Fungi</taxon>
        <taxon>Dikarya</taxon>
        <taxon>Basidiomycota</taxon>
        <taxon>Agaricomycotina</taxon>
        <taxon>Agaricomycetes</taxon>
        <taxon>Polyporales</taxon>
        <taxon>Fomitopsis</taxon>
    </lineage>
</organism>
<feature type="compositionally biased region" description="Polar residues" evidence="3">
    <location>
        <begin position="249"/>
        <end position="262"/>
    </location>
</feature>
<dbReference type="InterPro" id="IPR011989">
    <property type="entry name" value="ARM-like"/>
</dbReference>
<dbReference type="GO" id="GO:0000774">
    <property type="term" value="F:adenyl-nucleotide exchange factor activity"/>
    <property type="evidence" value="ECO:0007669"/>
    <property type="project" value="TreeGrafter"/>
</dbReference>
<dbReference type="PANTHER" id="PTHR19316:SF18">
    <property type="entry name" value="HSP70-BINDING PROTEIN 1"/>
    <property type="match status" value="1"/>
</dbReference>
<dbReference type="Gene3D" id="1.25.10.10">
    <property type="entry name" value="Leucine-rich Repeat Variant"/>
    <property type="match status" value="1"/>
</dbReference>
<dbReference type="AlphaFoldDB" id="A0A165PC99"/>